<keyword evidence="15" id="KW-1185">Reference proteome</keyword>
<name>A0AAV7MBT1_PLEWA</name>
<dbReference type="InterPro" id="IPR038545">
    <property type="entry name" value="Znf_DBF_sf"/>
</dbReference>
<evidence type="ECO:0000256" key="9">
    <source>
        <dbReference type="ARBA" id="ARBA00040397"/>
    </source>
</evidence>
<comment type="subcellular location">
    <subcellularLocation>
        <location evidence="1">Nucleus</location>
    </subcellularLocation>
</comment>
<dbReference type="InterPro" id="IPR051590">
    <property type="entry name" value="Replication_Regulatory_Kinase"/>
</dbReference>
<feature type="compositionally biased region" description="Polar residues" evidence="12">
    <location>
        <begin position="140"/>
        <end position="165"/>
    </location>
</feature>
<evidence type="ECO:0000313" key="15">
    <source>
        <dbReference type="Proteomes" id="UP001066276"/>
    </source>
</evidence>
<feature type="domain" description="DBF4-type" evidence="13">
    <location>
        <begin position="319"/>
        <end position="367"/>
    </location>
</feature>
<keyword evidence="7" id="KW-0539">Nucleus</keyword>
<dbReference type="FunFam" id="6.10.250.3410:FF:000001">
    <property type="entry name" value="Protein DBF4 homolog A"/>
    <property type="match status" value="1"/>
</dbReference>
<dbReference type="GO" id="GO:0008270">
    <property type="term" value="F:zinc ion binding"/>
    <property type="evidence" value="ECO:0007669"/>
    <property type="project" value="UniProtKB-KW"/>
</dbReference>
<keyword evidence="3" id="KW-0479">Metal-binding</keyword>
<feature type="region of interest" description="Disordered" evidence="12">
    <location>
        <begin position="129"/>
        <end position="165"/>
    </location>
</feature>
<comment type="caution">
    <text evidence="14">The sequence shown here is derived from an EMBL/GenBank/DDBJ whole genome shotgun (WGS) entry which is preliminary data.</text>
</comment>
<dbReference type="GO" id="GO:0043539">
    <property type="term" value="F:protein serine/threonine kinase activator activity"/>
    <property type="evidence" value="ECO:0007669"/>
    <property type="project" value="TreeGrafter"/>
</dbReference>
<reference evidence="14" key="1">
    <citation type="journal article" date="2022" name="bioRxiv">
        <title>Sequencing and chromosome-scale assembly of the giantPleurodeles waltlgenome.</title>
        <authorList>
            <person name="Brown T."/>
            <person name="Elewa A."/>
            <person name="Iarovenko S."/>
            <person name="Subramanian E."/>
            <person name="Araus A.J."/>
            <person name="Petzold A."/>
            <person name="Susuki M."/>
            <person name="Suzuki K.-i.T."/>
            <person name="Hayashi T."/>
            <person name="Toyoda A."/>
            <person name="Oliveira C."/>
            <person name="Osipova E."/>
            <person name="Leigh N.D."/>
            <person name="Simon A."/>
            <person name="Yun M.H."/>
        </authorList>
    </citation>
    <scope>NUCLEOTIDE SEQUENCE</scope>
    <source>
        <strain evidence="14">20211129_DDA</strain>
        <tissue evidence="14">Liver</tissue>
    </source>
</reference>
<evidence type="ECO:0000256" key="3">
    <source>
        <dbReference type="ARBA" id="ARBA00022723"/>
    </source>
</evidence>
<dbReference type="Gene3D" id="6.10.250.3410">
    <property type="entry name" value="DBF zinc finger"/>
    <property type="match status" value="1"/>
</dbReference>
<dbReference type="PROSITE" id="PS51265">
    <property type="entry name" value="ZF_DBF4"/>
    <property type="match status" value="1"/>
</dbReference>
<comment type="subunit">
    <text evidence="10">Forms a complex with cdc7.</text>
</comment>
<evidence type="ECO:0000256" key="6">
    <source>
        <dbReference type="ARBA" id="ARBA00022833"/>
    </source>
</evidence>
<dbReference type="GO" id="GO:0031431">
    <property type="term" value="C:Dbf4-dependent protein kinase complex"/>
    <property type="evidence" value="ECO:0007669"/>
    <property type="project" value="TreeGrafter"/>
</dbReference>
<evidence type="ECO:0000256" key="5">
    <source>
        <dbReference type="ARBA" id="ARBA00022771"/>
    </source>
</evidence>
<evidence type="ECO:0000256" key="12">
    <source>
        <dbReference type="SAM" id="MobiDB-lite"/>
    </source>
</evidence>
<dbReference type="InterPro" id="IPR036420">
    <property type="entry name" value="BRCT_dom_sf"/>
</dbReference>
<dbReference type="AlphaFoldDB" id="A0AAV7MBT1"/>
<keyword evidence="2" id="KW-0597">Phosphoprotein</keyword>
<evidence type="ECO:0000256" key="11">
    <source>
        <dbReference type="PROSITE-ProRule" id="PRU00600"/>
    </source>
</evidence>
<evidence type="ECO:0000256" key="4">
    <source>
        <dbReference type="ARBA" id="ARBA00022737"/>
    </source>
</evidence>
<evidence type="ECO:0000256" key="10">
    <source>
        <dbReference type="ARBA" id="ARBA00062878"/>
    </source>
</evidence>
<keyword evidence="5 11" id="KW-0863">Zinc-finger</keyword>
<evidence type="ECO:0000259" key="13">
    <source>
        <dbReference type="PROSITE" id="PS51265"/>
    </source>
</evidence>
<dbReference type="SUPFAM" id="SSF52113">
    <property type="entry name" value="BRCT domain"/>
    <property type="match status" value="1"/>
</dbReference>
<accession>A0AAV7MBT1</accession>
<dbReference type="PANTHER" id="PTHR15375">
    <property type="entry name" value="ACTIVATOR OF S-PHASE KINASE-RELATED"/>
    <property type="match status" value="1"/>
</dbReference>
<protein>
    <recommendedName>
        <fullName evidence="9">Protein DBF4 homolog A</fullName>
    </recommendedName>
</protein>
<sequence length="414" mass="47174">MEEHEFAFCGNLAPHMKLLEACNFLKMKRSDLNNGSKGKLNCRAQEKTGKHQQPQKLEHKLSVKTEETKCKPFFGKVFYLDLPPNVLSENLEKDIKAFGGTVEGFLSKDISYLISNKKEAKFAHTVRRFSPEGSPEPLQNAGNGSLCPNNKKSSLDGSQQNTSVNARISRGKSLVEKVIKEQEIIPANSVLANALSWGVKVIHVDDIKSYIEQKKGCANIKKPAPVVKDVGKGSNIQKVKSGRLKKPFVKVEDGSRHYRPFYQQLSSFPVVNYSVEKTYSPFDVEKKICAVQKQAQSTLRNKTNTERESETQALPNFKDRKKKGYCECCMKKYEDLQSHVETEQHRMFAEGDQYQVVDDVISKFPYDFVEYRNDKIKRMKCSTTMNNPIENVLKKDQLEERLNMVNVLLQQETC</sequence>
<evidence type="ECO:0000256" key="7">
    <source>
        <dbReference type="ARBA" id="ARBA00023242"/>
    </source>
</evidence>
<keyword evidence="4" id="KW-0677">Repeat</keyword>
<dbReference type="GO" id="GO:0010571">
    <property type="term" value="P:positive regulation of nuclear cell cycle DNA replication"/>
    <property type="evidence" value="ECO:0007669"/>
    <property type="project" value="TreeGrafter"/>
</dbReference>
<dbReference type="Proteomes" id="UP001066276">
    <property type="component" value="Chromosome 10"/>
</dbReference>
<organism evidence="14 15">
    <name type="scientific">Pleurodeles waltl</name>
    <name type="common">Iberian ribbed newt</name>
    <dbReference type="NCBI Taxonomy" id="8319"/>
    <lineage>
        <taxon>Eukaryota</taxon>
        <taxon>Metazoa</taxon>
        <taxon>Chordata</taxon>
        <taxon>Craniata</taxon>
        <taxon>Vertebrata</taxon>
        <taxon>Euteleostomi</taxon>
        <taxon>Amphibia</taxon>
        <taxon>Batrachia</taxon>
        <taxon>Caudata</taxon>
        <taxon>Salamandroidea</taxon>
        <taxon>Salamandridae</taxon>
        <taxon>Pleurodelinae</taxon>
        <taxon>Pleurodeles</taxon>
    </lineage>
</organism>
<dbReference type="Gene3D" id="2.10.50.40">
    <property type="match status" value="1"/>
</dbReference>
<keyword evidence="8" id="KW-0131">Cell cycle</keyword>
<dbReference type="EMBL" id="JANPWB010000014">
    <property type="protein sequence ID" value="KAJ1100823.1"/>
    <property type="molecule type" value="Genomic_DNA"/>
</dbReference>
<dbReference type="GO" id="GO:0003676">
    <property type="term" value="F:nucleic acid binding"/>
    <property type="evidence" value="ECO:0007669"/>
    <property type="project" value="InterPro"/>
</dbReference>
<evidence type="ECO:0000256" key="1">
    <source>
        <dbReference type="ARBA" id="ARBA00004123"/>
    </source>
</evidence>
<dbReference type="SMART" id="SM00586">
    <property type="entry name" value="ZnF_DBF"/>
    <property type="match status" value="1"/>
</dbReference>
<keyword evidence="6" id="KW-0862">Zinc</keyword>
<gene>
    <name evidence="14" type="ORF">NDU88_005898</name>
</gene>
<evidence type="ECO:0000256" key="2">
    <source>
        <dbReference type="ARBA" id="ARBA00022553"/>
    </source>
</evidence>
<dbReference type="Pfam" id="PF07535">
    <property type="entry name" value="zf-DBF"/>
    <property type="match status" value="1"/>
</dbReference>
<evidence type="ECO:0000313" key="14">
    <source>
        <dbReference type="EMBL" id="KAJ1100823.1"/>
    </source>
</evidence>
<dbReference type="PANTHER" id="PTHR15375:SF22">
    <property type="entry name" value="PROTEIN DBF4 HOMOLOG A"/>
    <property type="match status" value="1"/>
</dbReference>
<evidence type="ECO:0000256" key="8">
    <source>
        <dbReference type="ARBA" id="ARBA00023306"/>
    </source>
</evidence>
<proteinExistence type="predicted"/>
<dbReference type="InterPro" id="IPR006572">
    <property type="entry name" value="Znf_DBF"/>
</dbReference>
<dbReference type="GO" id="GO:1901987">
    <property type="term" value="P:regulation of cell cycle phase transition"/>
    <property type="evidence" value="ECO:0007669"/>
    <property type="project" value="TreeGrafter"/>
</dbReference>